<dbReference type="OrthoDB" id="4848593at2759"/>
<dbReference type="Proteomes" id="UP000781932">
    <property type="component" value="Unassembled WGS sequence"/>
</dbReference>
<evidence type="ECO:0000313" key="1">
    <source>
        <dbReference type="EMBL" id="KAF9873481.1"/>
    </source>
</evidence>
<comment type="caution">
    <text evidence="1">The sequence shown here is derived from an EMBL/GenBank/DDBJ whole genome shotgun (WGS) entry which is preliminary data.</text>
</comment>
<proteinExistence type="predicted"/>
<dbReference type="GeneID" id="62164729"/>
<reference evidence="1" key="1">
    <citation type="submission" date="2020-03" db="EMBL/GenBank/DDBJ databases">
        <authorList>
            <person name="He L."/>
        </authorList>
    </citation>
    <scope>NUCLEOTIDE SEQUENCE</scope>
    <source>
        <strain evidence="1">CkLH20</strain>
    </source>
</reference>
<keyword evidence="2" id="KW-1185">Reference proteome</keyword>
<evidence type="ECO:0000313" key="2">
    <source>
        <dbReference type="Proteomes" id="UP000781932"/>
    </source>
</evidence>
<dbReference type="EMBL" id="JAATWM020000031">
    <property type="protein sequence ID" value="KAF9873481.1"/>
    <property type="molecule type" value="Genomic_DNA"/>
</dbReference>
<reference evidence="1" key="2">
    <citation type="submission" date="2020-11" db="EMBL/GenBank/DDBJ databases">
        <title>Whole genome sequencing of Colletotrichum sp.</title>
        <authorList>
            <person name="Li H."/>
        </authorList>
    </citation>
    <scope>NUCLEOTIDE SEQUENCE</scope>
    <source>
        <strain evidence="1">CkLH20</strain>
    </source>
</reference>
<protein>
    <submittedName>
        <fullName evidence="1">Uncharacterized protein</fullName>
    </submittedName>
</protein>
<name>A0A9P6LHS4_9PEZI</name>
<dbReference type="RefSeq" id="XP_038742942.1">
    <property type="nucleotide sequence ID" value="XM_038891655.1"/>
</dbReference>
<sequence>MQRLGTLRLIDPKQGAVLPYEIFLMVVEAVIDNAVSQSSMKPRILKTAYIHEDFPDDFPDNDHGTHLIVKWPTDLFNRFHLIRDIRQVNRQARCLVENTFFQIPAALHGKRIYGCLPVVMIWTCPQADAFAYPSINEFPEDDRIFGRIENVTMKAISLDAQEIANCVLALPNLRSIYLTPSETWAQRLDNEPHNHAEDLPLDMISWPDLEHVATVLGTATSQVLWDRNIRVIFATHDGERLDRAFELVRTIDANPQADEGDWGIRMRFFDLECYCYYYSTDEEIVNNAGWDRLPIVWHDGDSDDSSGGGI</sequence>
<dbReference type="AlphaFoldDB" id="A0A9P6LHS4"/>
<gene>
    <name evidence="1" type="ORF">CkaCkLH20_08940</name>
</gene>
<organism evidence="1 2">
    <name type="scientific">Colletotrichum karsti</name>
    <dbReference type="NCBI Taxonomy" id="1095194"/>
    <lineage>
        <taxon>Eukaryota</taxon>
        <taxon>Fungi</taxon>
        <taxon>Dikarya</taxon>
        <taxon>Ascomycota</taxon>
        <taxon>Pezizomycotina</taxon>
        <taxon>Sordariomycetes</taxon>
        <taxon>Hypocreomycetidae</taxon>
        <taxon>Glomerellales</taxon>
        <taxon>Glomerellaceae</taxon>
        <taxon>Colletotrichum</taxon>
        <taxon>Colletotrichum boninense species complex</taxon>
    </lineage>
</organism>
<accession>A0A9P6LHS4</accession>